<dbReference type="Proteomes" id="UP000504638">
    <property type="component" value="Unplaced"/>
</dbReference>
<evidence type="ECO:0000313" key="1">
    <source>
        <dbReference type="EMBL" id="KAF1811375.1"/>
    </source>
</evidence>
<dbReference type="AlphaFoldDB" id="A0A6G1FZU1"/>
<dbReference type="EMBL" id="ML975162">
    <property type="protein sequence ID" value="KAF1811375.1"/>
    <property type="molecule type" value="Genomic_DNA"/>
</dbReference>
<dbReference type="GeneID" id="54423761"/>
<reference evidence="3" key="3">
    <citation type="submission" date="2025-04" db="UniProtKB">
        <authorList>
            <consortium name="RefSeq"/>
        </authorList>
    </citation>
    <scope>IDENTIFICATION</scope>
    <source>
        <strain evidence="3">CBS 781.70</strain>
    </source>
</reference>
<name>A0A6G1FZU1_9PEZI</name>
<dbReference type="RefSeq" id="XP_033533006.1">
    <property type="nucleotide sequence ID" value="XM_033683191.1"/>
</dbReference>
<keyword evidence="2" id="KW-1185">Reference proteome</keyword>
<accession>A0A6G1FZU1</accession>
<proteinExistence type="predicted"/>
<reference evidence="1 3" key="1">
    <citation type="submission" date="2020-01" db="EMBL/GenBank/DDBJ databases">
        <authorList>
            <consortium name="DOE Joint Genome Institute"/>
            <person name="Haridas S."/>
            <person name="Albert R."/>
            <person name="Binder M."/>
            <person name="Bloem J."/>
            <person name="Labutti K."/>
            <person name="Salamov A."/>
            <person name="Andreopoulos B."/>
            <person name="Baker S.E."/>
            <person name="Barry K."/>
            <person name="Bills G."/>
            <person name="Bluhm B.H."/>
            <person name="Cannon C."/>
            <person name="Castanera R."/>
            <person name="Culley D.E."/>
            <person name="Daum C."/>
            <person name="Ezra D."/>
            <person name="Gonzalez J.B."/>
            <person name="Henrissat B."/>
            <person name="Kuo A."/>
            <person name="Liang C."/>
            <person name="Lipzen A."/>
            <person name="Lutzoni F."/>
            <person name="Magnuson J."/>
            <person name="Mondo S."/>
            <person name="Nolan M."/>
            <person name="Ohm R."/>
            <person name="Pangilinan J."/>
            <person name="Park H.-J."/>
            <person name="Ramirez L."/>
            <person name="Alfaro M."/>
            <person name="Sun H."/>
            <person name="Tritt A."/>
            <person name="Yoshinaga Y."/>
            <person name="Zwiers L.-H."/>
            <person name="Turgeon B.G."/>
            <person name="Goodwin S.B."/>
            <person name="Spatafora J.W."/>
            <person name="Crous P.W."/>
            <person name="Grigoriev I.V."/>
        </authorList>
    </citation>
    <scope>NUCLEOTIDE SEQUENCE</scope>
    <source>
        <strain evidence="1 3">CBS 781.70</strain>
    </source>
</reference>
<protein>
    <submittedName>
        <fullName evidence="1 3">Uncharacterized protein</fullName>
    </submittedName>
</protein>
<reference evidence="3" key="2">
    <citation type="submission" date="2020-04" db="EMBL/GenBank/DDBJ databases">
        <authorList>
            <consortium name="NCBI Genome Project"/>
        </authorList>
    </citation>
    <scope>NUCLEOTIDE SEQUENCE</scope>
    <source>
        <strain evidence="3">CBS 781.70</strain>
    </source>
</reference>
<evidence type="ECO:0000313" key="2">
    <source>
        <dbReference type="Proteomes" id="UP000504638"/>
    </source>
</evidence>
<sequence>MLKVLGSGSATIAAVVEDKTVHEEVLGHHHADAKASTHTFLPHVKDSATVAETIVRHPHLIGSEIGPIHVTAFDENNQSRGLHRACLSLAPENPLHHRHRGGGTGESEAAPDIAPLIATDHPPLLEDRAHVLPEDAAIVPIHPAEAHHHDLESIDDGTYLPLRVYLFRGLARGVHHANAAQDHSPEHPLTYLVQVTEMHVLIFAKVETEIDHGSRGEVPLPVPLLLAKVALQAPPGINCRDDTEIEVTAGAHAEETGSEIANDNARWNTMSHATRDDETHHRRNRKIEDISATSVTLAVVLKRLVTNRLEDAVARHIV</sequence>
<organism evidence="1">
    <name type="scientific">Eremomyces bilateralis CBS 781.70</name>
    <dbReference type="NCBI Taxonomy" id="1392243"/>
    <lineage>
        <taxon>Eukaryota</taxon>
        <taxon>Fungi</taxon>
        <taxon>Dikarya</taxon>
        <taxon>Ascomycota</taxon>
        <taxon>Pezizomycotina</taxon>
        <taxon>Dothideomycetes</taxon>
        <taxon>Dothideomycetes incertae sedis</taxon>
        <taxon>Eremomycetales</taxon>
        <taxon>Eremomycetaceae</taxon>
        <taxon>Eremomyces</taxon>
    </lineage>
</organism>
<evidence type="ECO:0000313" key="3">
    <source>
        <dbReference type="RefSeq" id="XP_033533006.1"/>
    </source>
</evidence>
<gene>
    <name evidence="1 3" type="ORF">P152DRAFT_71221</name>
</gene>